<keyword evidence="2" id="KW-1185">Reference proteome</keyword>
<sequence length="112" mass="12649">MSPRRMYSSQFRATCLELVTDNLRHQRSREAAIVAVATAVGVPITTLRNWVRDAWGPAREPDTDRDTALVLGQLQRENDTLRRANRALSRLADTTHLIGHHPHCDDPETTPL</sequence>
<accession>D0LFK6</accession>
<dbReference type="GO" id="GO:0004803">
    <property type="term" value="F:transposase activity"/>
    <property type="evidence" value="ECO:0007669"/>
    <property type="project" value="InterPro"/>
</dbReference>
<protein>
    <recommendedName>
        <fullName evidence="3">Transposase IS3/IS911 family protein</fullName>
    </recommendedName>
</protein>
<reference evidence="1 2" key="1">
    <citation type="journal article" date="2010" name="Stand. Genomic Sci.">
        <title>Complete genome sequence of Gordonia bronchialis type strain (3410).</title>
        <authorList>
            <person name="Ivanova N."/>
            <person name="Sikorski J."/>
            <person name="Jando M."/>
            <person name="Lapidus A."/>
            <person name="Nolan M."/>
            <person name="Lucas S."/>
            <person name="Del Rio T.G."/>
            <person name="Tice H."/>
            <person name="Copeland A."/>
            <person name="Cheng J.F."/>
            <person name="Chen F."/>
            <person name="Bruce D."/>
            <person name="Goodwin L."/>
            <person name="Pitluck S."/>
            <person name="Mavromatis K."/>
            <person name="Ovchinnikova G."/>
            <person name="Pati A."/>
            <person name="Chen A."/>
            <person name="Palaniappan K."/>
            <person name="Land M."/>
            <person name="Hauser L."/>
            <person name="Chang Y.J."/>
            <person name="Jeffries C.D."/>
            <person name="Chain P."/>
            <person name="Saunders E."/>
            <person name="Han C."/>
            <person name="Detter J.C."/>
            <person name="Brettin T."/>
            <person name="Rohde M."/>
            <person name="Goker M."/>
            <person name="Bristow J."/>
            <person name="Eisen J.A."/>
            <person name="Markowitz V."/>
            <person name="Hugenholtz P."/>
            <person name="Klenk H.P."/>
            <person name="Kyrpides N.C."/>
        </authorList>
    </citation>
    <scope>NUCLEOTIDE SEQUENCE [LARGE SCALE GENOMIC DNA]</scope>
    <source>
        <strain evidence="2">ATCC 25592 / DSM 43247 / BCRC 13721 / JCM 3198 / KCTC 3076 / NBRC 16047 / NCTC 10667</strain>
        <plasmid evidence="2">pGBRO01</plasmid>
    </source>
</reference>
<dbReference type="SUPFAM" id="SSF46689">
    <property type="entry name" value="Homeodomain-like"/>
    <property type="match status" value="1"/>
</dbReference>
<evidence type="ECO:0008006" key="3">
    <source>
        <dbReference type="Google" id="ProtNLM"/>
    </source>
</evidence>
<dbReference type="Gene3D" id="1.10.10.10">
    <property type="entry name" value="Winged helix-like DNA-binding domain superfamily/Winged helix DNA-binding domain"/>
    <property type="match status" value="1"/>
</dbReference>
<dbReference type="HOGENOM" id="CLU_2142352_0_0_11"/>
<dbReference type="KEGG" id="gbr:Gbro_4942"/>
<organism evidence="1 2">
    <name type="scientific">Gordonia bronchialis (strain ATCC 25592 / DSM 43247 / BCRC 13721 / JCM 3198 / KCTC 3076 / NBRC 16047 / NCTC 10667)</name>
    <name type="common">Rhodococcus bronchialis</name>
    <dbReference type="NCBI Taxonomy" id="526226"/>
    <lineage>
        <taxon>Bacteria</taxon>
        <taxon>Bacillati</taxon>
        <taxon>Actinomycetota</taxon>
        <taxon>Actinomycetes</taxon>
        <taxon>Mycobacteriales</taxon>
        <taxon>Gordoniaceae</taxon>
        <taxon>Gordonia</taxon>
    </lineage>
</organism>
<gene>
    <name evidence="1" type="ORF">Gbro_4942</name>
</gene>
<keyword evidence="1" id="KW-0614">Plasmid</keyword>
<evidence type="ECO:0000313" key="2">
    <source>
        <dbReference type="Proteomes" id="UP000001219"/>
    </source>
</evidence>
<evidence type="ECO:0000313" key="1">
    <source>
        <dbReference type="EMBL" id="ACY24055.1"/>
    </source>
</evidence>
<dbReference type="GO" id="GO:0006313">
    <property type="term" value="P:DNA transposition"/>
    <property type="evidence" value="ECO:0007669"/>
    <property type="project" value="InterPro"/>
</dbReference>
<dbReference type="Proteomes" id="UP000001219">
    <property type="component" value="Plasmid pGBRO01"/>
</dbReference>
<dbReference type="AlphaFoldDB" id="D0LFK6"/>
<dbReference type="InterPro" id="IPR009057">
    <property type="entry name" value="Homeodomain-like_sf"/>
</dbReference>
<dbReference type="RefSeq" id="WP_012836525.1">
    <property type="nucleotide sequence ID" value="NC_013442.1"/>
</dbReference>
<dbReference type="EMBL" id="CP001803">
    <property type="protein sequence ID" value="ACY24055.1"/>
    <property type="molecule type" value="Genomic_DNA"/>
</dbReference>
<dbReference type="GO" id="GO:0003677">
    <property type="term" value="F:DNA binding"/>
    <property type="evidence" value="ECO:0007669"/>
    <property type="project" value="InterPro"/>
</dbReference>
<dbReference type="Pfam" id="PF01527">
    <property type="entry name" value="HTH_Tnp_1"/>
    <property type="match status" value="1"/>
</dbReference>
<name>D0LFK6_GORB4</name>
<dbReference type="InterPro" id="IPR002514">
    <property type="entry name" value="Transposase_8"/>
</dbReference>
<geneLocation type="plasmid" evidence="1 2">
    <name>pGBRO01</name>
</geneLocation>
<dbReference type="InterPro" id="IPR036388">
    <property type="entry name" value="WH-like_DNA-bd_sf"/>
</dbReference>
<proteinExistence type="predicted"/>